<feature type="compositionally biased region" description="Polar residues" evidence="1">
    <location>
        <begin position="565"/>
        <end position="575"/>
    </location>
</feature>
<dbReference type="PANTHER" id="PTHR31781">
    <property type="entry name" value="UNC80"/>
    <property type="match status" value="1"/>
</dbReference>
<feature type="region of interest" description="Disordered" evidence="1">
    <location>
        <begin position="3136"/>
        <end position="3155"/>
    </location>
</feature>
<protein>
    <submittedName>
        <fullName evidence="5">DgyrCDS5404</fullName>
    </submittedName>
</protein>
<evidence type="ECO:0000259" key="3">
    <source>
        <dbReference type="Pfam" id="PF19424"/>
    </source>
</evidence>
<feature type="region of interest" description="Disordered" evidence="1">
    <location>
        <begin position="805"/>
        <end position="830"/>
    </location>
</feature>
<feature type="compositionally biased region" description="Polar residues" evidence="1">
    <location>
        <begin position="955"/>
        <end position="967"/>
    </location>
</feature>
<feature type="region of interest" description="Disordered" evidence="1">
    <location>
        <begin position="510"/>
        <end position="532"/>
    </location>
</feature>
<dbReference type="Pfam" id="PF15778">
    <property type="entry name" value="UNC80_N"/>
    <property type="match status" value="1"/>
</dbReference>
<feature type="compositionally biased region" description="Basic and acidic residues" evidence="1">
    <location>
        <begin position="3218"/>
        <end position="3231"/>
    </location>
</feature>
<feature type="region of interest" description="Disordered" evidence="1">
    <location>
        <begin position="1425"/>
        <end position="1461"/>
    </location>
</feature>
<dbReference type="OrthoDB" id="5584001at2759"/>
<feature type="region of interest" description="Disordered" evidence="1">
    <location>
        <begin position="687"/>
        <end position="713"/>
    </location>
</feature>
<accession>A0A7I8VM44</accession>
<evidence type="ECO:0000313" key="6">
    <source>
        <dbReference type="Proteomes" id="UP000549394"/>
    </source>
</evidence>
<feature type="domain" description="Cation channel complex component UNC80 N-terminal" evidence="2">
    <location>
        <begin position="17"/>
        <end position="225"/>
    </location>
</feature>
<dbReference type="EMBL" id="CAJFCJ010000006">
    <property type="protein sequence ID" value="CAD5116522.1"/>
    <property type="molecule type" value="Genomic_DNA"/>
</dbReference>
<evidence type="ECO:0000259" key="4">
    <source>
        <dbReference type="Pfam" id="PF20262"/>
    </source>
</evidence>
<evidence type="ECO:0000313" key="5">
    <source>
        <dbReference type="EMBL" id="CAD5116522.1"/>
    </source>
</evidence>
<feature type="compositionally biased region" description="Acidic residues" evidence="1">
    <location>
        <begin position="3136"/>
        <end position="3145"/>
    </location>
</feature>
<evidence type="ECO:0000256" key="1">
    <source>
        <dbReference type="SAM" id="MobiDB-lite"/>
    </source>
</evidence>
<feature type="compositionally biased region" description="Basic and acidic residues" evidence="1">
    <location>
        <begin position="1528"/>
        <end position="1547"/>
    </location>
</feature>
<dbReference type="PANTHER" id="PTHR31781:SF1">
    <property type="entry name" value="PROTEIN UNC-80 HOMOLOG"/>
    <property type="match status" value="1"/>
</dbReference>
<dbReference type="Proteomes" id="UP000549394">
    <property type="component" value="Unassembled WGS sequence"/>
</dbReference>
<feature type="compositionally biased region" description="Basic residues" evidence="1">
    <location>
        <begin position="1381"/>
        <end position="1395"/>
    </location>
</feature>
<feature type="compositionally biased region" description="Basic and acidic residues" evidence="1">
    <location>
        <begin position="1345"/>
        <end position="1363"/>
    </location>
</feature>
<name>A0A7I8VM44_9ANNE</name>
<feature type="region of interest" description="Disordered" evidence="1">
    <location>
        <begin position="545"/>
        <end position="587"/>
    </location>
</feature>
<feature type="compositionally biased region" description="Polar residues" evidence="1">
    <location>
        <begin position="545"/>
        <end position="556"/>
    </location>
</feature>
<dbReference type="GO" id="GO:0055080">
    <property type="term" value="P:monoatomic cation homeostasis"/>
    <property type="evidence" value="ECO:0007669"/>
    <property type="project" value="TreeGrafter"/>
</dbReference>
<dbReference type="Pfam" id="PF19424">
    <property type="entry name" value="UNC80"/>
    <property type="match status" value="1"/>
</dbReference>
<feature type="compositionally biased region" description="Basic residues" evidence="1">
    <location>
        <begin position="3254"/>
        <end position="3264"/>
    </location>
</feature>
<dbReference type="InterPro" id="IPR031542">
    <property type="entry name" value="UNC80_N"/>
</dbReference>
<feature type="domain" description="Protein UNC80 central region" evidence="3">
    <location>
        <begin position="1110"/>
        <end position="1816"/>
    </location>
</feature>
<organism evidence="5 6">
    <name type="scientific">Dimorphilus gyrociliatus</name>
    <dbReference type="NCBI Taxonomy" id="2664684"/>
    <lineage>
        <taxon>Eukaryota</taxon>
        <taxon>Metazoa</taxon>
        <taxon>Spiralia</taxon>
        <taxon>Lophotrochozoa</taxon>
        <taxon>Annelida</taxon>
        <taxon>Polychaeta</taxon>
        <taxon>Polychaeta incertae sedis</taxon>
        <taxon>Dinophilidae</taxon>
        <taxon>Dimorphilus</taxon>
    </lineage>
</organism>
<feature type="compositionally biased region" description="Polar residues" evidence="1">
    <location>
        <begin position="812"/>
        <end position="827"/>
    </location>
</feature>
<feature type="region of interest" description="Disordered" evidence="1">
    <location>
        <begin position="267"/>
        <end position="291"/>
    </location>
</feature>
<feature type="region of interest" description="Disordered" evidence="1">
    <location>
        <begin position="1310"/>
        <end position="1410"/>
    </location>
</feature>
<dbReference type="GO" id="GO:0030424">
    <property type="term" value="C:axon"/>
    <property type="evidence" value="ECO:0007669"/>
    <property type="project" value="TreeGrafter"/>
</dbReference>
<feature type="region of interest" description="Disordered" evidence="1">
    <location>
        <begin position="906"/>
        <end position="1049"/>
    </location>
</feature>
<comment type="caution">
    <text evidence="5">The sequence shown here is derived from an EMBL/GenBank/DDBJ whole genome shotgun (WGS) entry which is preliminary data.</text>
</comment>
<feature type="compositionally biased region" description="Basic and acidic residues" evidence="1">
    <location>
        <begin position="687"/>
        <end position="696"/>
    </location>
</feature>
<feature type="region of interest" description="Disordered" evidence="1">
    <location>
        <begin position="1521"/>
        <end position="1559"/>
    </location>
</feature>
<reference evidence="5 6" key="1">
    <citation type="submission" date="2020-08" db="EMBL/GenBank/DDBJ databases">
        <authorList>
            <person name="Hejnol A."/>
        </authorList>
    </citation>
    <scope>NUCLEOTIDE SEQUENCE [LARGE SCALE GENOMIC DNA]</scope>
</reference>
<gene>
    <name evidence="5" type="ORF">DGYR_LOCUS5140</name>
</gene>
<feature type="compositionally biased region" description="Basic and acidic residues" evidence="1">
    <location>
        <begin position="267"/>
        <end position="276"/>
    </location>
</feature>
<evidence type="ECO:0000259" key="2">
    <source>
        <dbReference type="Pfam" id="PF15778"/>
    </source>
</evidence>
<feature type="domain" description="Protein UNC80 C-terminal" evidence="4">
    <location>
        <begin position="1875"/>
        <end position="2977"/>
    </location>
</feature>
<feature type="compositionally biased region" description="Polar residues" evidence="1">
    <location>
        <begin position="929"/>
        <end position="944"/>
    </location>
</feature>
<dbReference type="InterPro" id="IPR045852">
    <property type="entry name" value="UNC80_central"/>
</dbReference>
<dbReference type="GO" id="GO:0005261">
    <property type="term" value="F:monoatomic cation channel activity"/>
    <property type="evidence" value="ECO:0007669"/>
    <property type="project" value="TreeGrafter"/>
</dbReference>
<feature type="region of interest" description="Disordered" evidence="1">
    <location>
        <begin position="3199"/>
        <end position="3323"/>
    </location>
</feature>
<keyword evidence="6" id="KW-1185">Reference proteome</keyword>
<dbReference type="Pfam" id="PF20262">
    <property type="entry name" value="UNC80_C"/>
    <property type="match status" value="1"/>
</dbReference>
<sequence>MVKRKFADNDDAEGDQTIPIPIQTFLWRQTSPFFRLKLGKLCEASCVSFERVLVQNILHGLSPSLCEALQSVDRWKVIQAALPHVMHCCSVLIRKRKESSPGCKFGPNEIKLLYTLHWILLDAASECEEGTTGGAGTGTGDIYLGDEQTASSPEKQKEKEKNLRNYLHSLETIQLFIYFFGPLLSSIREEDFQSLKLENGLRLWIPLWEHRQPDIPCFSMPVKPRRSQARVHKDFVRKEPFSTKQRRDLDMKDFEIERDEEVKVEVEEMKDNNQKEEEQEESAAQSPPVKAADTQTAVVEVICEVCNEIIYGKHGETECKCSQTEKKRKCTLTKVESVTQSPKSSNIDSSKIISDRVDVLSASYMDVAVLRCLFCSQWQEEGVYWCLKYVHRRLLEVIDEISSFELIRERSKSLPNPDTKSSIIDDLTVISSRRDSLILHPSIEKGVTKKESSFKRSRMQDFKQLLDDKMKKLIRRQSCEQFEGDENISGRCTPDYQAGSLTKLCEQEELTENDSLSSASSSTQLVRRKSMPSIVVDPSQATSVTINNSANDSACRTGSLKPDLTGQNPIITITEDSPEPSPSYQSSWKSVKRESLISARSVNPEQRLLRAQRSLTDSNISYLSTEEVQEVAGCVYYTDSNGHLDYAVVLKAAYIVSSRDCSARVCLALLNIVDCLLDLGIIEKEEKNDEKSKRGNDNNNNNNPNSVKETDSKADQKEKDGCFFMAMETMCRIYRCLGCPYGCNEAIRGNIGDKLRSHALNGLDRLRNINPSSFSTFITKTLVDQQLQSTMNFLHALLGFCSEGEDKKSRKTSSSESNKTGYSSNFGEDQGKERKADSFIVLIILKKLISKFVDSSKEIHSQDNINLYCDVRQFVCHVKETHGSTFRKVALSGLVDAVDRRKLGEEKMPPTVIKRTMSMNSDNAEDGQKTLSFCSLDESGSGSRRSLFRKKTRKQALTNAQGAASDSETLDEQRTGKLSPRVSVSGEGEEPSSGPTTPKRKFSKFALSAWKKSGTGARSDHEDDQSDYESRRESKSSPSSDTFRSKSKMSFKAAGQATLTFLSARKRIEDGLRSWSKRRMSKRDSMDDESSQRESLLVNNAMTSEVILLKEKRLVNSYAVKSGMLRFNLMLDCCLPGTVPDAHLMAALLDLEAPIVARATLFLECAYFINKCNKGEWPNWMKRNLPQLARRSFHNRNQPTGYKYTLLLQRNAAKMFHLWGEAIANRMWYILNEEANDNFAFGQQVKDEKVKKELRVEDDEEDFLDEATVNHSGSDCPYALKMVACQLLLEITTFLRETFQYLPKVKPVKVPSVRRSSGLNSPPHSDRSNSRSSQGDLGLMVNSPSDRKISFAVRGRSEEKSDSLHSSTTSLAMPEAEKNKKSSNKSKLLKMRRGSGHNSSLKRSFKVKRETGSLRRVGSIRCARKVSTQSLKSEKSDDDHSADDENTQGASANTEADETTVEDELDLSKCMPWIKVVIRLANNSNFICEHQQFCHTNCYERQRRSCVRLLNAARKVYDSTPESMMQNDDNHENKREKFKDKMKRRESMFQPSSPKRRESTPLLDKIRTDVNFARAKIASVLEKKQKKVSNVKDEAKIVKYLRAQVQNLTQAPLAIICKSAPILSEENFIDMLPVAWELLLESDQELVAASASLFILSSIKVGDHVQELMIKELQHQDTNQRINAVLRFHVLWKFRHQVWPRMEDGSNMFFKVPPPSIDFVQPSPTIGLPCLNVIDPPWLPHFKTKVEEVTLNEEETKTFVTATTTRRKQQQEMLNRALIAEEDRRKSARENFHVTSVPVNYLAAYEPALHHGDTNEYDDATPVPEELTVAAARRMSVAPTSSMVNRTSTAPIGRNPSWRQGSVLQWGRPTIFEAEEDRVEHPHSQHMQLCQAFFPSFVCAAALPIIHLLDDLDVGSDGISVSQVAEKVVWYCLVEDTPLFLRTFLEKITHRDKQEELIFLLRKLLFHLQSIPAQSAHNVFNYLVGFIMFYVRSPAEGGNEAIARALSFLWQLVPSVHGVCFRDLKQTLRKEQCETTLLITAIVPSAKKLIVHGPDLSSIPSQYPIDEDTQFHQILSDSLEFFSIAQEQHNEYFLMDAKTHQIHHGDAYVRDFYFFRRNMYPQLSLVHMQPNDAFNTLQMHAASLKAAELGKVLFTMAVLQTHSQQQLVSSVSFLQEELLKLPTFPRKALESDLSLHRGKLGKELYGLDMMHKYAWARLIQVLFMSMSTTVTADGDLPLFLNVINGTLLLHCEDTAMLRCCLATYLNASRHFKQVFSINGFFFIMPSILQVYTSSRPNCAVRQAIEFACRSFYTMHRKPFMLQTFGSLAPLLDMDKSSADVHVSKIDPKCLFELLLSLETDCPDVLEILDLVNGSLPLSALDLCYTEDPDAFQMIDSINMCVTVVAYAPDSPRSMQMLTVLEALLPQYLNHLAKQTDKLDSVTAAKEEVTAISNLAVSVKALVMSCEPFTRNFSAPQRHLETVNTSVKLTHNHNHHHRPSIYPDELSDIRFTAVLMEEGRGSVPNRQGPGRTGRYAVHSEDDIEASILAFRKPRNCLLVIVTHFYVECHKRLKILRKIVADPSFRIPQLLDPKTHNRLGEVAHTLLKIAPYNSATMSCPGLQRYTTDILPITDWSLESNRPALNLILRRMDRLFYKIYKKPALRRNMDWDAAGNLLKGLYDTLIHFKYVAVVGNLKNLISACINIILADESSSIPANEISSNASKMDSFPRIITPPYFCSAAIKLTAMQMQALGDQFSLAQICGNITVFSPEKTTNMLVNLILPLCIRMGCGRRDSPKMRNSDISFALTILLHALVPPHKQQSSSVSGANRSQHFGVGDMSRTSGTAYPAKKEKETIKEGTLEIIFLGLRIMIVCYEKELSNHWFEMAKTISAICTKTGGLAVWRFIDFIVSYKTALTILMQPFIQYRMMKMICDSGDEYYIQQAVHQKLQGEGSVVPKSKGTILIDLAMQLKQIKLELSSSGDFRPRTTTIVSNQSAVSKSASMLDLLEQQAPAETSSTNQVVSPRFLTPQSSFGGGTATASNASNNGNVPKSVESLVNMKSNPAIKAKANNRIKATDGHAILEHFFMVNADEDDAGVEDVLRIVGSKRKQLCRQASIHHQRCYFVKQEAIYESDNADGDGEGVDDASNGEQRVNTDPVMHRLQRADARSRKTFKVKRNKSTIKGTNWISGSIMRSATVKGPLQMRSMPTTELTSADKVLDETPTEKEKARTRFVPKSKSQEDSAQSSSGVRGRIARQKQHSAKKSPPESPLLQSAPSVDSFDSSSSQQETTALLNSSERRDSESSGSLLIYFDGNDVPDTCV</sequence>
<feature type="compositionally biased region" description="Low complexity" evidence="1">
    <location>
        <begin position="3274"/>
        <end position="3297"/>
    </location>
</feature>
<proteinExistence type="predicted"/>
<dbReference type="InterPro" id="IPR046460">
    <property type="entry name" value="UNC80_C"/>
</dbReference>
<dbReference type="GO" id="GO:0034703">
    <property type="term" value="C:cation channel complex"/>
    <property type="evidence" value="ECO:0007669"/>
    <property type="project" value="TreeGrafter"/>
</dbReference>
<feature type="region of interest" description="Disordered" evidence="1">
    <location>
        <begin position="135"/>
        <end position="160"/>
    </location>
</feature>